<dbReference type="SUPFAM" id="SSF51126">
    <property type="entry name" value="Pectin lyase-like"/>
    <property type="match status" value="1"/>
</dbReference>
<accession>A0A315XSD0</accession>
<dbReference type="RefSeq" id="WP_116591558.1">
    <property type="nucleotide sequence ID" value="NZ_MZGS01000016.1"/>
</dbReference>
<dbReference type="OrthoDB" id="71598at2157"/>
<keyword evidence="3" id="KW-1185">Reference proteome</keyword>
<dbReference type="Pfam" id="PF16640">
    <property type="entry name" value="Big_3_5"/>
    <property type="match status" value="1"/>
</dbReference>
<evidence type="ECO:0000313" key="2">
    <source>
        <dbReference type="EMBL" id="PWB87999.1"/>
    </source>
</evidence>
<protein>
    <recommendedName>
        <fullName evidence="1">Bacterial Ig-like domain-containing protein</fullName>
    </recommendedName>
</protein>
<dbReference type="InterPro" id="IPR013783">
    <property type="entry name" value="Ig-like_fold"/>
</dbReference>
<organism evidence="2 3">
    <name type="scientific">Methanobrevibacter thaueri</name>
    <dbReference type="NCBI Taxonomy" id="190975"/>
    <lineage>
        <taxon>Archaea</taxon>
        <taxon>Methanobacteriati</taxon>
        <taxon>Methanobacteriota</taxon>
        <taxon>Methanomada group</taxon>
        <taxon>Methanobacteria</taxon>
        <taxon>Methanobacteriales</taxon>
        <taxon>Methanobacteriaceae</taxon>
        <taxon>Methanobrevibacter</taxon>
    </lineage>
</organism>
<dbReference type="InterPro" id="IPR011050">
    <property type="entry name" value="Pectin_lyase_fold/virulence"/>
</dbReference>
<evidence type="ECO:0000259" key="1">
    <source>
        <dbReference type="Pfam" id="PF16640"/>
    </source>
</evidence>
<gene>
    <name evidence="2" type="ORF">MBBTH_05860</name>
</gene>
<dbReference type="AlphaFoldDB" id="A0A315XSD0"/>
<dbReference type="InterPro" id="IPR032109">
    <property type="entry name" value="Big_3_5"/>
</dbReference>
<feature type="domain" description="Bacterial Ig-like" evidence="1">
    <location>
        <begin position="718"/>
        <end position="793"/>
    </location>
</feature>
<name>A0A315XSD0_9EURY</name>
<evidence type="ECO:0000313" key="3">
    <source>
        <dbReference type="Proteomes" id="UP000251717"/>
    </source>
</evidence>
<sequence>MDFKKLLLLLIFILIFSSFSVVSAFDSNSTDLALDDDSDSIQTILNDEISVDDNENHKESLEISSDIQTTSSEEVTIYVGINSTFNGKGTEDDPFATLDLACENANDGGEKSKVTVNIYDGTYFLGDTLKFNTSDLNIVGLGNSVVIKHMYRDKMQAFASSNKFSMTNVIFNASGLNYNDMYLIGLTPFVLNEFGGSAEIILNNCTFADYDESNLLPYDGGGTIPFSSVNYQFNNCKFISSKNGTFSSIVRCIDDMNSFWNLTFNYCVFSAKFADFGFESPSMGFMTVYRPEVLFDSCWLGDNYMETSAFYDYQWNSPHYFVSGGYSGNKFVTFNRYAILDISENYLGDNKYEIIGKLMWDDKTNDNIDKLGPMLVYLSADNGEIPKTVILENGTFKVNYTSENPNHEITVMLDQQIIKLTSNVDFSSDSPTIDYGGNQNITVSFPNNVKGTVYVTVNDKTYSDYLDDKNVTIIPIEEKLSKGTHDVVVTFVKDKSHHAEKMVDSYYYSVEENDFGFNITKITINGLKDYTFKVSSIGDVFVGDEKTLTITLPDDANGTIIVHVNTKKFTAPVSGNTTTLTIGGFVAGNNVINITYNDNVQYESNSIIENVNASLKSTKLTATNVTTDYKVAKDLVVTLTDDNGNPLANKTINIVVGKINENLNTSTDGKVSIDISTLDPNTYVATISYAGDELYNGSSTTATVVVKEDIKTEITIPEITAGKATTTTIKLPENATGNITLTVDDEIISVVNLTNGSATITIPELSAGKHDVVISYSGDDNYAGFSQNSTVTVKEPAKTPASNKKVKQATKIVAKKKTFKTKTKVKKYTITLKTKAGKAVKKVQVTIKIGKKTYKAKTNAKGKATFKIKKLTKKGKYTATIKFKGNANYKAATKKVKITIKK</sequence>
<reference evidence="2 3" key="1">
    <citation type="submission" date="2017-03" db="EMBL/GenBank/DDBJ databases">
        <title>Genome sequence of Methanobrevibacter thaueri.</title>
        <authorList>
            <person name="Poehlein A."/>
            <person name="Seedorf H."/>
            <person name="Daniel R."/>
        </authorList>
    </citation>
    <scope>NUCLEOTIDE SEQUENCE [LARGE SCALE GENOMIC DNA]</scope>
    <source>
        <strain evidence="2 3">DSM 11995</strain>
    </source>
</reference>
<proteinExistence type="predicted"/>
<dbReference type="EMBL" id="MZGS01000016">
    <property type="protein sequence ID" value="PWB87999.1"/>
    <property type="molecule type" value="Genomic_DNA"/>
</dbReference>
<dbReference type="Proteomes" id="UP000251717">
    <property type="component" value="Unassembled WGS sequence"/>
</dbReference>
<dbReference type="Gene3D" id="2.60.40.10">
    <property type="entry name" value="Immunoglobulins"/>
    <property type="match status" value="3"/>
</dbReference>
<comment type="caution">
    <text evidence="2">The sequence shown here is derived from an EMBL/GenBank/DDBJ whole genome shotgun (WGS) entry which is preliminary data.</text>
</comment>